<dbReference type="EMBL" id="GL732582">
    <property type="protein sequence ID" value="EFX74644.1"/>
    <property type="molecule type" value="Genomic_DNA"/>
</dbReference>
<protein>
    <submittedName>
        <fullName evidence="1">Uncharacterized protein</fullName>
    </submittedName>
</protein>
<dbReference type="OrthoDB" id="5971311at2759"/>
<name>E9H0T7_DAPPU</name>
<dbReference type="PhylomeDB" id="E9H0T7"/>
<dbReference type="AlphaFoldDB" id="E9H0T7"/>
<sequence>MYCRYGLHLLLDNLEIKSSSTRWLTKNKQKATESLRTIISFCFAEPWKLWTLTILAKGELTRRLLHLCIVLRAREEGLSLLKIIASDFSLPPERVSSMQGTFEGWKDSADLIQKMISPDRIAQQLVPIISLSQHLMNFHCLEGAVLVGDRISSSLTNLNKQQAQRLKQSEIQSYVEFMISLEESANTANPLRPKLFTTLFSKLESSIQCNLVLELEAQVSSRFKNLDSCNIMFQELCKALPLCELRSSSIKEKVIVDLMCFYFRIGNEELLQTLISNVFHVPSTPGGNKSNSSEEALEKIILSPLILEWALSSEIGLSAVLSLVDKQLISLTNQLSKILQDEAQPSSYLNRYQPSYFNRMYQRNETQLLLSLSSCLRIVIRMEKNSCPSTAQRSSSISSLLSKLNAQQLTTVLNEILISSSRHLKKHSSAATIIHQISIFLISRLNETNTAVLSRSTILQSIKAVIELDDESLTRALFQQFFEKEGTESRNKQNKSGLLRDILSSPDMWGKLDSSSRQIIMDACASLVNSWIAEISQSLNSLIESTTTLINAPPKLLTESIVECVQLFFLGEKNRFDLEQKITAEAFQPLIFKLNASQLLDLVLQLYKSEFDARPNIKKFPICMDWYRSICRILFTMEFVSLVNLDVATNIVNCLLWLEDEESWKYFTQSVCRHFQSSRGNLFVQIFLKDIPIQGALKAFAPAFAAFVHIVDHWAQHSVNLKEPTFSWQQSKAVVPNYPEVQVFLRSPKESMTFMKFNGIAEARRLADSLHAMGQSNNFSVLVTTSGSGKNSRCYIKKNRNYCERSRLNFLKMKTELIELIKLRNRLGQEIAQAEQLAAAISSTPITTDEVCVVPPPKRPKLDIPVIELE</sequence>
<dbReference type="PANTHER" id="PTHR33099:SF7">
    <property type="entry name" value="MYND-TYPE DOMAIN-CONTAINING PROTEIN"/>
    <property type="match status" value="1"/>
</dbReference>
<keyword evidence="2" id="KW-1185">Reference proteome</keyword>
<dbReference type="KEGG" id="dpx:DAPPUDRAFT_307199"/>
<proteinExistence type="predicted"/>
<reference evidence="1 2" key="1">
    <citation type="journal article" date="2011" name="Science">
        <title>The ecoresponsive genome of Daphnia pulex.</title>
        <authorList>
            <person name="Colbourne J.K."/>
            <person name="Pfrender M.E."/>
            <person name="Gilbert D."/>
            <person name="Thomas W.K."/>
            <person name="Tucker A."/>
            <person name="Oakley T.H."/>
            <person name="Tokishita S."/>
            <person name="Aerts A."/>
            <person name="Arnold G.J."/>
            <person name="Basu M.K."/>
            <person name="Bauer D.J."/>
            <person name="Caceres C.E."/>
            <person name="Carmel L."/>
            <person name="Casola C."/>
            <person name="Choi J.H."/>
            <person name="Detter J.C."/>
            <person name="Dong Q."/>
            <person name="Dusheyko S."/>
            <person name="Eads B.D."/>
            <person name="Frohlich T."/>
            <person name="Geiler-Samerotte K.A."/>
            <person name="Gerlach D."/>
            <person name="Hatcher P."/>
            <person name="Jogdeo S."/>
            <person name="Krijgsveld J."/>
            <person name="Kriventseva E.V."/>
            <person name="Kultz D."/>
            <person name="Laforsch C."/>
            <person name="Lindquist E."/>
            <person name="Lopez J."/>
            <person name="Manak J.R."/>
            <person name="Muller J."/>
            <person name="Pangilinan J."/>
            <person name="Patwardhan R.P."/>
            <person name="Pitluck S."/>
            <person name="Pritham E.J."/>
            <person name="Rechtsteiner A."/>
            <person name="Rho M."/>
            <person name="Rogozin I.B."/>
            <person name="Sakarya O."/>
            <person name="Salamov A."/>
            <person name="Schaack S."/>
            <person name="Shapiro H."/>
            <person name="Shiga Y."/>
            <person name="Skalitzky C."/>
            <person name="Smith Z."/>
            <person name="Souvorov A."/>
            <person name="Sung W."/>
            <person name="Tang Z."/>
            <person name="Tsuchiya D."/>
            <person name="Tu H."/>
            <person name="Vos H."/>
            <person name="Wang M."/>
            <person name="Wolf Y.I."/>
            <person name="Yamagata H."/>
            <person name="Yamada T."/>
            <person name="Ye Y."/>
            <person name="Shaw J.R."/>
            <person name="Andrews J."/>
            <person name="Crease T.J."/>
            <person name="Tang H."/>
            <person name="Lucas S.M."/>
            <person name="Robertson H.M."/>
            <person name="Bork P."/>
            <person name="Koonin E.V."/>
            <person name="Zdobnov E.M."/>
            <person name="Grigoriev I.V."/>
            <person name="Lynch M."/>
            <person name="Boore J.L."/>
        </authorList>
    </citation>
    <scope>NUCLEOTIDE SEQUENCE [LARGE SCALE GENOMIC DNA]</scope>
</reference>
<dbReference type="HOGENOM" id="CLU_368914_0_0_1"/>
<organism evidence="1 2">
    <name type="scientific">Daphnia pulex</name>
    <name type="common">Water flea</name>
    <dbReference type="NCBI Taxonomy" id="6669"/>
    <lineage>
        <taxon>Eukaryota</taxon>
        <taxon>Metazoa</taxon>
        <taxon>Ecdysozoa</taxon>
        <taxon>Arthropoda</taxon>
        <taxon>Crustacea</taxon>
        <taxon>Branchiopoda</taxon>
        <taxon>Diplostraca</taxon>
        <taxon>Cladocera</taxon>
        <taxon>Anomopoda</taxon>
        <taxon>Daphniidae</taxon>
        <taxon>Daphnia</taxon>
    </lineage>
</organism>
<accession>E9H0T7</accession>
<evidence type="ECO:0000313" key="2">
    <source>
        <dbReference type="Proteomes" id="UP000000305"/>
    </source>
</evidence>
<dbReference type="PANTHER" id="PTHR33099">
    <property type="entry name" value="FE2OG DIOXYGENASE DOMAIN-CONTAINING PROTEIN"/>
    <property type="match status" value="1"/>
</dbReference>
<gene>
    <name evidence="1" type="ORF">DAPPUDRAFT_307199</name>
</gene>
<dbReference type="InParanoid" id="E9H0T7"/>
<evidence type="ECO:0000313" key="1">
    <source>
        <dbReference type="EMBL" id="EFX74644.1"/>
    </source>
</evidence>
<dbReference type="Proteomes" id="UP000000305">
    <property type="component" value="Unassembled WGS sequence"/>
</dbReference>